<name>A0A9E7GNZ7_9LILI</name>
<dbReference type="GO" id="GO:0007010">
    <property type="term" value="P:cytoskeleton organization"/>
    <property type="evidence" value="ECO:0007669"/>
    <property type="project" value="InterPro"/>
</dbReference>
<dbReference type="Pfam" id="PF07058">
    <property type="entry name" value="MAP70"/>
    <property type="match status" value="1"/>
</dbReference>
<evidence type="ECO:0000256" key="2">
    <source>
        <dbReference type="ARBA" id="ARBA00008825"/>
    </source>
</evidence>
<dbReference type="OrthoDB" id="1906253at2759"/>
<feature type="compositionally biased region" description="Polar residues" evidence="8">
    <location>
        <begin position="369"/>
        <end position="384"/>
    </location>
</feature>
<evidence type="ECO:0000256" key="4">
    <source>
        <dbReference type="ARBA" id="ARBA00022701"/>
    </source>
</evidence>
<accession>A0A9E7GNZ7</accession>
<feature type="coiled-coil region" evidence="7">
    <location>
        <begin position="24"/>
        <end position="100"/>
    </location>
</feature>
<dbReference type="InterPro" id="IPR009768">
    <property type="entry name" value="MAP70"/>
</dbReference>
<keyword evidence="10" id="KW-1185">Reference proteome</keyword>
<comment type="subcellular location">
    <subcellularLocation>
        <location evidence="1">Cytoplasm</location>
        <location evidence="1">Cytoskeleton</location>
    </subcellularLocation>
</comment>
<evidence type="ECO:0000313" key="9">
    <source>
        <dbReference type="EMBL" id="URE18811.1"/>
    </source>
</evidence>
<dbReference type="Proteomes" id="UP001055439">
    <property type="component" value="Chromosome 7"/>
</dbReference>
<proteinExistence type="inferred from homology"/>
<evidence type="ECO:0000256" key="7">
    <source>
        <dbReference type="SAM" id="Coils"/>
    </source>
</evidence>
<keyword evidence="6" id="KW-0206">Cytoskeleton</keyword>
<dbReference type="PANTHER" id="PTHR31246:SF5">
    <property type="entry name" value="MICROTUBULE-ASSOCIATED PROTEIN 70-5"/>
    <property type="match status" value="1"/>
</dbReference>
<organism evidence="9 10">
    <name type="scientific">Musa troglodytarum</name>
    <name type="common">fe'i banana</name>
    <dbReference type="NCBI Taxonomy" id="320322"/>
    <lineage>
        <taxon>Eukaryota</taxon>
        <taxon>Viridiplantae</taxon>
        <taxon>Streptophyta</taxon>
        <taxon>Embryophyta</taxon>
        <taxon>Tracheophyta</taxon>
        <taxon>Spermatophyta</taxon>
        <taxon>Magnoliopsida</taxon>
        <taxon>Liliopsida</taxon>
        <taxon>Zingiberales</taxon>
        <taxon>Musaceae</taxon>
        <taxon>Musa</taxon>
    </lineage>
</organism>
<keyword evidence="5 7" id="KW-0175">Coiled coil</keyword>
<feature type="coiled-coil region" evidence="7">
    <location>
        <begin position="134"/>
        <end position="321"/>
    </location>
</feature>
<feature type="compositionally biased region" description="Basic residues" evidence="8">
    <location>
        <begin position="354"/>
        <end position="368"/>
    </location>
</feature>
<dbReference type="AlphaFoldDB" id="A0A9E7GNZ7"/>
<evidence type="ECO:0000256" key="5">
    <source>
        <dbReference type="ARBA" id="ARBA00023054"/>
    </source>
</evidence>
<keyword evidence="3" id="KW-0963">Cytoplasm</keyword>
<evidence type="ECO:0000256" key="1">
    <source>
        <dbReference type="ARBA" id="ARBA00004245"/>
    </source>
</evidence>
<reference evidence="9" key="1">
    <citation type="submission" date="2022-05" db="EMBL/GenBank/DDBJ databases">
        <title>The Musa troglodytarum L. genome provides insights into the mechanism of non-climacteric behaviour and enrichment of carotenoids.</title>
        <authorList>
            <person name="Wang J."/>
        </authorList>
    </citation>
    <scope>NUCLEOTIDE SEQUENCE</scope>
    <source>
        <tissue evidence="9">Leaf</tissue>
    </source>
</reference>
<feature type="compositionally biased region" description="Polar residues" evidence="8">
    <location>
        <begin position="396"/>
        <end position="406"/>
    </location>
</feature>
<comment type="similarity">
    <text evidence="2">Belongs to the MAP70 family.</text>
</comment>
<protein>
    <submittedName>
        <fullName evidence="9">Myosin II heavy chain-like</fullName>
    </submittedName>
</protein>
<dbReference type="GO" id="GO:0008017">
    <property type="term" value="F:microtubule binding"/>
    <property type="evidence" value="ECO:0007669"/>
    <property type="project" value="InterPro"/>
</dbReference>
<feature type="compositionally biased region" description="Basic and acidic residues" evidence="8">
    <location>
        <begin position="407"/>
        <end position="416"/>
    </location>
</feature>
<dbReference type="PANTHER" id="PTHR31246">
    <property type="entry name" value="MICROTUBULE-ASSOCIATED PROTEIN 70-2"/>
    <property type="match status" value="1"/>
</dbReference>
<sequence>MGSLGDALTMELFPAPSDPLMIELNRLENGLLEKERELGLAKCEIKTLKATELSKDKAVMELCNEVKKMDEKLRTTEKQLENKNLEIKKLINEKKEAMAAQFSAEAALRRVHAMQKDEELVPVGVLTAPLESDIRQYKNEIVMLQEDNKALERLTKSKEAALVEAEALLQSALEQAMSVEMVRNKNLELKRQMEICQEENRTLEKTYRQKVVEVDRLTKTITELEESILASGVTVNAIRDYQRQISELNEEKRMVERELARVKVSASRMATVAANEWKDDNDKVIPVKQWLEERRFLQGEIQRLRDKLALAERTAKAESQLKDKLSLRLKTIEECLKPSSLPEKQSELSGGKKYGVKKRYASRPRASHATKNASVLQQPHSISGNGDKIFDGKNPVQKNLSAPRSRSFSDSEKENAETNVKPNGHVDDDLVAGKTELTHEVNAKECGHIKSEMKRLGVDCEDMVSGFLYDRLQKEVLNLRGSQKDKESLLSAKDDEIKMLQKKVDVLTKAVEMELKKTRRNAVARERMMHVRQLEASKVLIYQNVQPKQQLHQTSSLTPTMTELQLLWSETIQPYLVLHEMVH</sequence>
<evidence type="ECO:0000256" key="6">
    <source>
        <dbReference type="ARBA" id="ARBA00023212"/>
    </source>
</evidence>
<evidence type="ECO:0000313" key="10">
    <source>
        <dbReference type="Proteomes" id="UP001055439"/>
    </source>
</evidence>
<evidence type="ECO:0000256" key="3">
    <source>
        <dbReference type="ARBA" id="ARBA00022490"/>
    </source>
</evidence>
<feature type="region of interest" description="Disordered" evidence="8">
    <location>
        <begin position="340"/>
        <end position="427"/>
    </location>
</feature>
<evidence type="ECO:0000256" key="8">
    <source>
        <dbReference type="SAM" id="MobiDB-lite"/>
    </source>
</evidence>
<keyword evidence="4" id="KW-0493">Microtubule</keyword>
<dbReference type="GO" id="GO:0005874">
    <property type="term" value="C:microtubule"/>
    <property type="evidence" value="ECO:0007669"/>
    <property type="project" value="UniProtKB-KW"/>
</dbReference>
<gene>
    <name evidence="9" type="ORF">MUK42_13218</name>
</gene>
<dbReference type="EMBL" id="CP097509">
    <property type="protein sequence ID" value="URE18811.1"/>
    <property type="molecule type" value="Genomic_DNA"/>
</dbReference>